<reference evidence="2" key="1">
    <citation type="journal article" date="2019" name="Int. J. Syst. Evol. Microbiol.">
        <title>The Global Catalogue of Microorganisms (GCM) 10K type strain sequencing project: providing services to taxonomists for standard genome sequencing and annotation.</title>
        <authorList>
            <consortium name="The Broad Institute Genomics Platform"/>
            <consortium name="The Broad Institute Genome Sequencing Center for Infectious Disease"/>
            <person name="Wu L."/>
            <person name="Ma J."/>
        </authorList>
    </citation>
    <scope>NUCLEOTIDE SEQUENCE [LARGE SCALE GENOMIC DNA]</scope>
    <source>
        <strain evidence="2">TBRC 1276</strain>
    </source>
</reference>
<dbReference type="RefSeq" id="WP_379534542.1">
    <property type="nucleotide sequence ID" value="NZ_JBHSBI010000036.1"/>
</dbReference>
<protein>
    <submittedName>
        <fullName evidence="1">Uncharacterized protein</fullName>
    </submittedName>
</protein>
<gene>
    <name evidence="1" type="ORF">ACFOY2_46305</name>
</gene>
<evidence type="ECO:0000313" key="2">
    <source>
        <dbReference type="Proteomes" id="UP001595851"/>
    </source>
</evidence>
<dbReference type="EMBL" id="JBHSBI010000036">
    <property type="protein sequence ID" value="MFC4014707.1"/>
    <property type="molecule type" value="Genomic_DNA"/>
</dbReference>
<accession>A0ABV8GPR6</accession>
<proteinExistence type="predicted"/>
<sequence>MGSSFARLRGPPRGRKAVLLAPSAPMTAATLALLIEQGATFEHELALSDDSGTVVLTGYTARMDIRPCPGSTTLLHHLGTAEGGGIVIDGPAGVVQLRIPASATREFGWERAVYDLLLTSPDGDDTRLIEGPVTVKPGVTI</sequence>
<keyword evidence="2" id="KW-1185">Reference proteome</keyword>
<name>A0ABV8GPR6_9ACTN</name>
<dbReference type="Proteomes" id="UP001595851">
    <property type="component" value="Unassembled WGS sequence"/>
</dbReference>
<evidence type="ECO:0000313" key="1">
    <source>
        <dbReference type="EMBL" id="MFC4014707.1"/>
    </source>
</evidence>
<organism evidence="1 2">
    <name type="scientific">Nonomuraea purpurea</name>
    <dbReference type="NCBI Taxonomy" id="1849276"/>
    <lineage>
        <taxon>Bacteria</taxon>
        <taxon>Bacillati</taxon>
        <taxon>Actinomycetota</taxon>
        <taxon>Actinomycetes</taxon>
        <taxon>Streptosporangiales</taxon>
        <taxon>Streptosporangiaceae</taxon>
        <taxon>Nonomuraea</taxon>
    </lineage>
</organism>
<comment type="caution">
    <text evidence="1">The sequence shown here is derived from an EMBL/GenBank/DDBJ whole genome shotgun (WGS) entry which is preliminary data.</text>
</comment>